<accession>A0A834HNF5</accession>
<keyword evidence="6" id="KW-1185">Reference proteome</keyword>
<feature type="compositionally biased region" description="Basic and acidic residues" evidence="2">
    <location>
        <begin position="154"/>
        <end position="165"/>
    </location>
</feature>
<evidence type="ECO:0000313" key="6">
    <source>
        <dbReference type="Proteomes" id="UP000625711"/>
    </source>
</evidence>
<comment type="caution">
    <text evidence="5">The sequence shown here is derived from an EMBL/GenBank/DDBJ whole genome shotgun (WGS) entry which is preliminary data.</text>
</comment>
<feature type="compositionally biased region" description="Basic and acidic residues" evidence="2">
    <location>
        <begin position="266"/>
        <end position="277"/>
    </location>
</feature>
<dbReference type="GO" id="GO:0006357">
    <property type="term" value="P:regulation of transcription by RNA polymerase II"/>
    <property type="evidence" value="ECO:0007669"/>
    <property type="project" value="TreeGrafter"/>
</dbReference>
<dbReference type="GO" id="GO:0005730">
    <property type="term" value="C:nucleolus"/>
    <property type="evidence" value="ECO:0007669"/>
    <property type="project" value="TreeGrafter"/>
</dbReference>
<dbReference type="PANTHER" id="PTHR15565:SF0">
    <property type="entry name" value="PROTEIN AATF"/>
    <property type="match status" value="1"/>
</dbReference>
<dbReference type="InterPro" id="IPR012617">
    <property type="entry name" value="AATF_C"/>
</dbReference>
<name>A0A834HNF5_RHYFE</name>
<feature type="region of interest" description="Disordered" evidence="2">
    <location>
        <begin position="266"/>
        <end position="311"/>
    </location>
</feature>
<evidence type="ECO:0000256" key="1">
    <source>
        <dbReference type="ARBA" id="ARBA00008966"/>
    </source>
</evidence>
<feature type="compositionally biased region" description="Acidic residues" evidence="2">
    <location>
        <begin position="278"/>
        <end position="307"/>
    </location>
</feature>
<feature type="compositionally biased region" description="Acidic residues" evidence="2">
    <location>
        <begin position="113"/>
        <end position="153"/>
    </location>
</feature>
<evidence type="ECO:0008006" key="7">
    <source>
        <dbReference type="Google" id="ProtNLM"/>
    </source>
</evidence>
<organism evidence="5 6">
    <name type="scientific">Rhynchophorus ferrugineus</name>
    <name type="common">Red palm weevil</name>
    <name type="synonym">Curculio ferrugineus</name>
    <dbReference type="NCBI Taxonomy" id="354439"/>
    <lineage>
        <taxon>Eukaryota</taxon>
        <taxon>Metazoa</taxon>
        <taxon>Ecdysozoa</taxon>
        <taxon>Arthropoda</taxon>
        <taxon>Hexapoda</taxon>
        <taxon>Insecta</taxon>
        <taxon>Pterygota</taxon>
        <taxon>Neoptera</taxon>
        <taxon>Endopterygota</taxon>
        <taxon>Coleoptera</taxon>
        <taxon>Polyphaga</taxon>
        <taxon>Cucujiformia</taxon>
        <taxon>Curculionidae</taxon>
        <taxon>Dryophthorinae</taxon>
        <taxon>Rhynchophorus</taxon>
    </lineage>
</organism>
<gene>
    <name evidence="5" type="ORF">GWI33_021019</name>
</gene>
<reference evidence="5" key="1">
    <citation type="submission" date="2020-08" db="EMBL/GenBank/DDBJ databases">
        <title>Genome sequencing and assembly of the red palm weevil Rhynchophorus ferrugineus.</title>
        <authorList>
            <person name="Dias G.B."/>
            <person name="Bergman C.M."/>
            <person name="Manee M."/>
        </authorList>
    </citation>
    <scope>NUCLEOTIDE SEQUENCE</scope>
    <source>
        <strain evidence="5">AA-2017</strain>
        <tissue evidence="5">Whole larva</tissue>
    </source>
</reference>
<dbReference type="OrthoDB" id="5783963at2759"/>
<feature type="region of interest" description="Disordered" evidence="2">
    <location>
        <begin position="76"/>
        <end position="171"/>
    </location>
</feature>
<comment type="similarity">
    <text evidence="1">Belongs to the AATF family.</text>
</comment>
<dbReference type="Proteomes" id="UP000625711">
    <property type="component" value="Unassembled WGS sequence"/>
</dbReference>
<protein>
    <recommendedName>
        <fullName evidence="7">Protein AATF</fullName>
    </recommendedName>
</protein>
<sequence length="510" mass="58736">MIKKQSKNSLASKIAGLLSAVPEQFNPDDDHVDDTAAKLADFNDDFEGDVSEEILSGFRKQNIDLLGDIDKKYAGKKGSRKTLRYSSSEESDALVIDEEVSGEEESDNSKVEDESENEDLDDNVNSDIEEDQEELQSDEGSEEEQDSLDDDEYGEHSGSEIHSENDGNFQHMNQSNESLQVKKGLSVRNQMNMWENLLEIRIQLQKCLSATNRLPQGDYYKEMIDQSNSDLNFKSKVEETKDSIENVLSKLLTFQNLVMKRYPETKNLNKDNDKKDIELDDNDEEIPSDTDEEMDMNNQSDLEEEEVPLSKKRKLSDYENDISDVHEKYQKYRNTVIEKWNAKTRLSITKNAGQVHSVLNQIDHVLRDKSRLIKRTQLKKSDFNILGEMEEAVLESNENIGDVKQPEVGNTEIFDDSDFYHQLLRELIEAKSAGITDPVQLGRQWIQLQNLRNKMKRKIDTRATKGRKIRYTVHTKLVNFMAPYTQETWTDEAKNELYSSLFGKLKTKPV</sequence>
<dbReference type="Pfam" id="PF13339">
    <property type="entry name" value="AATF-Che1"/>
    <property type="match status" value="1"/>
</dbReference>
<dbReference type="InterPro" id="IPR039223">
    <property type="entry name" value="AATF/Bfr2"/>
</dbReference>
<dbReference type="AlphaFoldDB" id="A0A834HNF5"/>
<dbReference type="InterPro" id="IPR025160">
    <property type="entry name" value="AATF"/>
</dbReference>
<feature type="domain" description="AATF leucine zipper-containing" evidence="4">
    <location>
        <begin position="181"/>
        <end position="343"/>
    </location>
</feature>
<dbReference type="PANTHER" id="PTHR15565">
    <property type="entry name" value="AATF PROTEIN APOPTOSIS ANTAGONIZING TRANSCRIPTION FACTOR"/>
    <property type="match status" value="1"/>
</dbReference>
<feature type="compositionally biased region" description="Acidic residues" evidence="2">
    <location>
        <begin position="89"/>
        <end position="106"/>
    </location>
</feature>
<proteinExistence type="inferred from homology"/>
<feature type="domain" description="Apoptosis-antagonizing transcription factor C-terminal" evidence="3">
    <location>
        <begin position="420"/>
        <end position="502"/>
    </location>
</feature>
<evidence type="ECO:0000259" key="3">
    <source>
        <dbReference type="Pfam" id="PF08164"/>
    </source>
</evidence>
<dbReference type="EMBL" id="JAACXV010014605">
    <property type="protein sequence ID" value="KAF7265565.1"/>
    <property type="molecule type" value="Genomic_DNA"/>
</dbReference>
<evidence type="ECO:0000259" key="4">
    <source>
        <dbReference type="Pfam" id="PF13339"/>
    </source>
</evidence>
<evidence type="ECO:0000313" key="5">
    <source>
        <dbReference type="EMBL" id="KAF7265565.1"/>
    </source>
</evidence>
<dbReference type="Pfam" id="PF08164">
    <property type="entry name" value="TRAUB"/>
    <property type="match status" value="1"/>
</dbReference>
<evidence type="ECO:0000256" key="2">
    <source>
        <dbReference type="SAM" id="MobiDB-lite"/>
    </source>
</evidence>